<gene>
    <name evidence="2" type="ORF">TTRE_0000549801</name>
</gene>
<reference evidence="2" key="1">
    <citation type="submission" date="2014-01" db="EMBL/GenBank/DDBJ databases">
        <authorList>
            <person name="Aslett M."/>
        </authorList>
    </citation>
    <scope>NUCLEOTIDE SEQUENCE</scope>
</reference>
<sequence length="235" mass="25689">MAVFLPFQRAVLDLSFRVESILCQCWIRLTLNRCTPMAADNGIINKVARFTHVVDLQAISSGFLLGVGVERFLKQNAVVLRVMTDVFVVVVVLVVIVAVQILLSAKFAAPDAHIAFSEFVCCLAELRRCNCWLLLSWTAPFSFRMFDQATRVKLCALCSALPQGPLGHGDRSLSYPTSVHPSYPSVQTISGSPGGLQPARARMIIPNTRRGADVPPGRCNIFATAWMLLKSAAAL</sequence>
<feature type="transmembrane region" description="Helical" evidence="1">
    <location>
        <begin position="78"/>
        <end position="103"/>
    </location>
</feature>
<keyword evidence="3" id="KW-1185">Reference proteome</keyword>
<dbReference type="Proteomes" id="UP000030665">
    <property type="component" value="Unassembled WGS sequence"/>
</dbReference>
<evidence type="ECO:0000313" key="2">
    <source>
        <dbReference type="EMBL" id="CDW57207.1"/>
    </source>
</evidence>
<dbReference type="EMBL" id="HG806135">
    <property type="protein sequence ID" value="CDW57207.1"/>
    <property type="molecule type" value="Genomic_DNA"/>
</dbReference>
<evidence type="ECO:0000256" key="1">
    <source>
        <dbReference type="SAM" id="Phobius"/>
    </source>
</evidence>
<proteinExistence type="predicted"/>
<keyword evidence="1" id="KW-0472">Membrane</keyword>
<keyword evidence="1" id="KW-1133">Transmembrane helix</keyword>
<name>A0A077ZA05_TRITR</name>
<keyword evidence="1" id="KW-0812">Transmembrane</keyword>
<reference evidence="2" key="2">
    <citation type="submission" date="2014-03" db="EMBL/GenBank/DDBJ databases">
        <title>The whipworm genome and dual-species transcriptomics of an intimate host-pathogen interaction.</title>
        <authorList>
            <person name="Foth B.J."/>
            <person name="Tsai I.J."/>
            <person name="Reid A.J."/>
            <person name="Bancroft A.J."/>
            <person name="Nichol S."/>
            <person name="Tracey A."/>
            <person name="Holroyd N."/>
            <person name="Cotton J.A."/>
            <person name="Stanley E.J."/>
            <person name="Zarowiecki M."/>
            <person name="Liu J.Z."/>
            <person name="Huckvale T."/>
            <person name="Cooper P.J."/>
            <person name="Grencis R.K."/>
            <person name="Berriman M."/>
        </authorList>
    </citation>
    <scope>NUCLEOTIDE SEQUENCE [LARGE SCALE GENOMIC DNA]</scope>
</reference>
<accession>A0A077ZA05</accession>
<evidence type="ECO:0000313" key="3">
    <source>
        <dbReference type="Proteomes" id="UP000030665"/>
    </source>
</evidence>
<organism evidence="2 3">
    <name type="scientific">Trichuris trichiura</name>
    <name type="common">Whipworm</name>
    <name type="synonym">Trichocephalus trichiurus</name>
    <dbReference type="NCBI Taxonomy" id="36087"/>
    <lineage>
        <taxon>Eukaryota</taxon>
        <taxon>Metazoa</taxon>
        <taxon>Ecdysozoa</taxon>
        <taxon>Nematoda</taxon>
        <taxon>Enoplea</taxon>
        <taxon>Dorylaimia</taxon>
        <taxon>Trichinellida</taxon>
        <taxon>Trichuridae</taxon>
        <taxon>Trichuris</taxon>
    </lineage>
</organism>
<protein>
    <submittedName>
        <fullName evidence="2">Uncharacterized protein</fullName>
    </submittedName>
</protein>
<dbReference type="AlphaFoldDB" id="A0A077ZA05"/>